<comment type="function">
    <text evidence="10">Catalytic subunit of the TRMT11-TRM112 methyltransferase complex, that specifically mediates the S-adenosyl-L-methionine-dependent N(2)-methylation of guanosine nucleotide at position 10 (m2G10) in tRNAs. This is one of the major tRNA (guanine-N(2))-methyltransferases.</text>
</comment>
<feature type="region of interest" description="Disordered" evidence="16">
    <location>
        <begin position="438"/>
        <end position="465"/>
    </location>
</feature>
<name>A0A6P7FUG7_DIAVI</name>
<dbReference type="Gene3D" id="3.40.50.150">
    <property type="entry name" value="Vaccinia Virus protein VP39"/>
    <property type="match status" value="1"/>
</dbReference>
<evidence type="ECO:0000256" key="10">
    <source>
        <dbReference type="ARBA" id="ARBA00056270"/>
    </source>
</evidence>
<comment type="catalytic activity">
    <reaction evidence="9">
        <text>guanosine(10) in tRNA + S-adenosyl-L-methionine = N(2)-methylguanosine(10) in tRNA + S-adenosyl-L-homocysteine + H(+)</text>
        <dbReference type="Rhea" id="RHEA:43128"/>
        <dbReference type="Rhea" id="RHEA-COMP:10355"/>
        <dbReference type="Rhea" id="RHEA-COMP:10357"/>
        <dbReference type="ChEBI" id="CHEBI:15378"/>
        <dbReference type="ChEBI" id="CHEBI:57856"/>
        <dbReference type="ChEBI" id="CHEBI:59789"/>
        <dbReference type="ChEBI" id="CHEBI:74269"/>
        <dbReference type="ChEBI" id="CHEBI:74481"/>
        <dbReference type="EC" id="2.1.1.214"/>
    </reaction>
    <physiologicalReaction direction="left-to-right" evidence="9">
        <dbReference type="Rhea" id="RHEA:43129"/>
    </physiologicalReaction>
</comment>
<dbReference type="Pfam" id="PF01170">
    <property type="entry name" value="UPF0020"/>
    <property type="match status" value="1"/>
</dbReference>
<evidence type="ECO:0000256" key="3">
    <source>
        <dbReference type="ARBA" id="ARBA00022555"/>
    </source>
</evidence>
<dbReference type="OrthoDB" id="296065at2759"/>
<evidence type="ECO:0000256" key="13">
    <source>
        <dbReference type="ARBA" id="ARBA00067484"/>
    </source>
</evidence>
<dbReference type="InterPro" id="IPR016691">
    <property type="entry name" value="TRMT11"/>
</dbReference>
<dbReference type="PANTHER" id="PTHR13370">
    <property type="entry name" value="RNA METHYLASE-RELATED"/>
    <property type="match status" value="1"/>
</dbReference>
<keyword evidence="5 15" id="KW-0808">Transferase</keyword>
<keyword evidence="2" id="KW-0963">Cytoplasm</keyword>
<comment type="similarity">
    <text evidence="15">Belongs to the class I-like SAM-binding methyltransferase superfamily. TRM11 methyltransferase family.</text>
</comment>
<evidence type="ECO:0000256" key="12">
    <source>
        <dbReference type="ARBA" id="ARBA00066937"/>
    </source>
</evidence>
<dbReference type="EC" id="2.1.1.214" evidence="12"/>
<dbReference type="Pfam" id="PF25904">
    <property type="entry name" value="Tmrp11_N"/>
    <property type="match status" value="1"/>
</dbReference>
<dbReference type="AlphaFoldDB" id="A0A6P7FUG7"/>
<evidence type="ECO:0000256" key="8">
    <source>
        <dbReference type="ARBA" id="ARBA00022884"/>
    </source>
</evidence>
<evidence type="ECO:0000256" key="6">
    <source>
        <dbReference type="ARBA" id="ARBA00022691"/>
    </source>
</evidence>
<dbReference type="PRINTS" id="PR00507">
    <property type="entry name" value="N12N6MTFRASE"/>
</dbReference>
<dbReference type="InterPro" id="IPR000241">
    <property type="entry name" value="RlmKL-like_Mtase"/>
</dbReference>
<keyword evidence="7 15" id="KW-0819">tRNA processing</keyword>
<dbReference type="GO" id="GO:0160102">
    <property type="term" value="F:tRNA (guanine(10)-N2)-methyltransferase activity"/>
    <property type="evidence" value="ECO:0007669"/>
    <property type="project" value="UniProtKB-EC"/>
</dbReference>
<dbReference type="FunCoup" id="A0A6P7FUG7">
    <property type="interactions" value="1221"/>
</dbReference>
<dbReference type="RefSeq" id="XP_028140084.1">
    <property type="nucleotide sequence ID" value="XM_028284283.1"/>
</dbReference>
<dbReference type="GO" id="GO:0000049">
    <property type="term" value="F:tRNA binding"/>
    <property type="evidence" value="ECO:0007669"/>
    <property type="project" value="UniProtKB-UniRule"/>
</dbReference>
<evidence type="ECO:0000259" key="17">
    <source>
        <dbReference type="Pfam" id="PF01170"/>
    </source>
</evidence>
<evidence type="ECO:0000256" key="1">
    <source>
        <dbReference type="ARBA" id="ARBA00004496"/>
    </source>
</evidence>
<evidence type="ECO:0000259" key="18">
    <source>
        <dbReference type="Pfam" id="PF25904"/>
    </source>
</evidence>
<keyword evidence="3 15" id="KW-0820">tRNA-binding</keyword>
<dbReference type="InterPro" id="IPR059073">
    <property type="entry name" value="TRMT11_N"/>
</dbReference>
<dbReference type="PROSITE" id="PS00092">
    <property type="entry name" value="N6_MTASE"/>
    <property type="match status" value="1"/>
</dbReference>
<evidence type="ECO:0000256" key="4">
    <source>
        <dbReference type="ARBA" id="ARBA00022603"/>
    </source>
</evidence>
<dbReference type="PIRSF" id="PIRSF017259">
    <property type="entry name" value="tRNA_mtfrase_TRM11"/>
    <property type="match status" value="1"/>
</dbReference>
<dbReference type="PROSITE" id="PS51627">
    <property type="entry name" value="SAM_MT_TRM11"/>
    <property type="match status" value="1"/>
</dbReference>
<dbReference type="SUPFAM" id="SSF53335">
    <property type="entry name" value="S-adenosyl-L-methionine-dependent methyltransferases"/>
    <property type="match status" value="1"/>
</dbReference>
<evidence type="ECO:0000256" key="9">
    <source>
        <dbReference type="ARBA" id="ARBA00050985"/>
    </source>
</evidence>
<dbReference type="GO" id="GO:0032259">
    <property type="term" value="P:methylation"/>
    <property type="evidence" value="ECO:0007669"/>
    <property type="project" value="UniProtKB-UniRule"/>
</dbReference>
<dbReference type="KEGG" id="dvv:114334245"/>
<comment type="subunit">
    <text evidence="11">Part of the heterodimeric TRMT11-TRM112 methyltransferase complex; this complex forms an active tRNA methyltransferase, where TRMT112 acts as an activator of the catalytic subunit TRMT11.</text>
</comment>
<comment type="subcellular location">
    <subcellularLocation>
        <location evidence="1">Cytoplasm</location>
    </subcellularLocation>
</comment>
<dbReference type="GO" id="GO:0043527">
    <property type="term" value="C:tRNA methyltransferase complex"/>
    <property type="evidence" value="ECO:0007669"/>
    <property type="project" value="UniProtKB-ARBA"/>
</dbReference>
<evidence type="ECO:0000256" key="16">
    <source>
        <dbReference type="SAM" id="MobiDB-lite"/>
    </source>
</evidence>
<dbReference type="PANTHER" id="PTHR13370:SF3">
    <property type="entry name" value="TRNA (GUANINE(10)-N2)-METHYLTRANSFERASE HOMOLOG"/>
    <property type="match status" value="1"/>
</dbReference>
<reference evidence="19" key="1">
    <citation type="submission" date="2025-08" db="UniProtKB">
        <authorList>
            <consortium name="RefSeq"/>
        </authorList>
    </citation>
    <scope>IDENTIFICATION</scope>
    <source>
        <tissue evidence="19">Whole insect</tissue>
    </source>
</reference>
<accession>A0A6P7FUG7</accession>
<evidence type="ECO:0000256" key="14">
    <source>
        <dbReference type="ARBA" id="ARBA00075308"/>
    </source>
</evidence>
<dbReference type="GO" id="GO:0008033">
    <property type="term" value="P:tRNA processing"/>
    <property type="evidence" value="ECO:0007669"/>
    <property type="project" value="UniProtKB-UniRule"/>
</dbReference>
<evidence type="ECO:0000256" key="2">
    <source>
        <dbReference type="ARBA" id="ARBA00022490"/>
    </source>
</evidence>
<evidence type="ECO:0000313" key="19">
    <source>
        <dbReference type="RefSeq" id="XP_028140084.1"/>
    </source>
</evidence>
<feature type="domain" description="tRNA (guanine(10)-N(2))-methyltransferase TRMT11 N-terminal" evidence="18">
    <location>
        <begin position="6"/>
        <end position="177"/>
    </location>
</feature>
<gene>
    <name evidence="19" type="primary">LOC114334245</name>
</gene>
<dbReference type="GO" id="GO:0005737">
    <property type="term" value="C:cytoplasm"/>
    <property type="evidence" value="ECO:0007669"/>
    <property type="project" value="UniProtKB-SubCell"/>
</dbReference>
<proteinExistence type="inferred from homology"/>
<keyword evidence="6 15" id="KW-0949">S-adenosyl-L-methionine</keyword>
<keyword evidence="4 15" id="KW-0489">Methyltransferase</keyword>
<protein>
    <recommendedName>
        <fullName evidence="13">tRNA (guanine(10)-N(2))-methyltransferase TRMT11</fullName>
        <ecNumber evidence="12">2.1.1.214</ecNumber>
    </recommendedName>
    <alternativeName>
        <fullName evidence="14">tRNA methyltransferase 11 homolog</fullName>
    </alternativeName>
</protein>
<dbReference type="InParanoid" id="A0A6P7FUG7"/>
<sequence length="465" mass="54525">MSKWKTYLLWFAQEHTEFRFSEINSLLSLFNIEMKFVQQPKDIEPYWIVEFSSERDVKLLASRCVSLRNCLELWAHANSVPELHDKMKKYPQNLLQSHFDPNKSFKIEVETFCRHFTQKEKVEKLEAFSYLPVLGPVNLKNPDTTLQYIEYYGTRANDPPELPYDVFFGKWIANGLRQLIKKLSLKTRKFIGNTSMDPQLSLLMANQAKIKEGDIVLDPFVGSGSLLVAAAQFGGYVLGTDIDYLMLHARTRPSRISQKSRAKDESIRANMEQYNLQQRYLDVMVNDFSMSFWKNNFKFDAILTDPPYGIRESTERIGTTRENYKIKEEHLPTHIPAKIEYGISNIYKDILLFSAKHLKIGGCVVCWFPVFREDYNEKCLPSHPCFKLTANCEQVLTKVTSRRLLTFEKIKDPSQEELETYDHDITDFREKYYVAREETRNERRTREAKIREEDRKKYEGAKKGG</sequence>
<organism evidence="19">
    <name type="scientific">Diabrotica virgifera virgifera</name>
    <name type="common">western corn rootworm</name>
    <dbReference type="NCBI Taxonomy" id="50390"/>
    <lineage>
        <taxon>Eukaryota</taxon>
        <taxon>Metazoa</taxon>
        <taxon>Ecdysozoa</taxon>
        <taxon>Arthropoda</taxon>
        <taxon>Hexapoda</taxon>
        <taxon>Insecta</taxon>
        <taxon>Pterygota</taxon>
        <taxon>Neoptera</taxon>
        <taxon>Endopterygota</taxon>
        <taxon>Coleoptera</taxon>
        <taxon>Polyphaga</taxon>
        <taxon>Cucujiformia</taxon>
        <taxon>Chrysomeloidea</taxon>
        <taxon>Chrysomelidae</taxon>
        <taxon>Galerucinae</taxon>
        <taxon>Diabroticina</taxon>
        <taxon>Diabroticites</taxon>
        <taxon>Diabrotica</taxon>
    </lineage>
</organism>
<dbReference type="InterPro" id="IPR029063">
    <property type="entry name" value="SAM-dependent_MTases_sf"/>
</dbReference>
<evidence type="ECO:0000256" key="15">
    <source>
        <dbReference type="PROSITE-ProRule" id="PRU00959"/>
    </source>
</evidence>
<keyword evidence="8 15" id="KW-0694">RNA-binding</keyword>
<evidence type="ECO:0000256" key="5">
    <source>
        <dbReference type="ARBA" id="ARBA00022679"/>
    </source>
</evidence>
<feature type="domain" description="Ribosomal RNA large subunit methyltransferase K/L-like methyltransferase" evidence="17">
    <location>
        <begin position="187"/>
        <end position="316"/>
    </location>
</feature>
<dbReference type="InterPro" id="IPR002052">
    <property type="entry name" value="DNA_methylase_N6_adenine_CS"/>
</dbReference>
<evidence type="ECO:0000256" key="11">
    <source>
        <dbReference type="ARBA" id="ARBA00065434"/>
    </source>
</evidence>
<evidence type="ECO:0000256" key="7">
    <source>
        <dbReference type="ARBA" id="ARBA00022694"/>
    </source>
</evidence>